<name>A0A2T7NCP4_POMCA</name>
<feature type="compositionally biased region" description="Basic and acidic residues" evidence="1">
    <location>
        <begin position="280"/>
        <end position="289"/>
    </location>
</feature>
<feature type="compositionally biased region" description="Basic and acidic residues" evidence="1">
    <location>
        <begin position="922"/>
        <end position="940"/>
    </location>
</feature>
<evidence type="ECO:0000313" key="2">
    <source>
        <dbReference type="EMBL" id="PVD18938.1"/>
    </source>
</evidence>
<feature type="region of interest" description="Disordered" evidence="1">
    <location>
        <begin position="296"/>
        <end position="422"/>
    </location>
</feature>
<gene>
    <name evidence="2" type="ORF">C0Q70_21497</name>
</gene>
<feature type="compositionally biased region" description="Basic and acidic residues" evidence="1">
    <location>
        <begin position="773"/>
        <end position="786"/>
    </location>
</feature>
<feature type="compositionally biased region" description="Basic and acidic residues" evidence="1">
    <location>
        <begin position="300"/>
        <end position="309"/>
    </location>
</feature>
<evidence type="ECO:0000256" key="1">
    <source>
        <dbReference type="SAM" id="MobiDB-lite"/>
    </source>
</evidence>
<accession>A0A2T7NCP4</accession>
<feature type="compositionally biased region" description="Low complexity" evidence="1">
    <location>
        <begin position="355"/>
        <end position="368"/>
    </location>
</feature>
<sequence length="1675" mass="180105">MSRKNPVETESPQICSFSALDAAAKRLHESVTNFVNRSVACAKVGDNAVHGLPSFAADGDAVTVTTNRDCAGKDDDSLGDVNALHHLSLMEKPTSVPMHLALVTTNFDPGENSVVAPEASLKSKRVSRTSDSKRVSKAVETSPPDGPSSKQGFPHAEELVDAGSKVNKGSGYSGRRSASPKLKHSKENENRKQKSASPQRNFPAHHQATGVGQECPETEVKVDENQSLLKKKPECDQNTTETVQRGKNDPVLSSNKRKKSAEQKEFVAEVLKTDSTTQKDASRAGDVEVKATVAQVYDVSSKKKTDSAPKKQVSRLPKRSTETLPDNKTADTVTSRSVLTDKQTRKTHHVTGMTSARASMSKVSSSDAKITRSVSDIGTTSLPDPRPEISETSQCVESLATSPDKTAQEHSREMTNAEHLESVALRVEKSGTDYLMCKYLASNTEDTRPSDDDNEEVKGSSQSQTNSAEANRSDKKDNSSKLRARASQGAVTVVTRTTRHSDKSQSAGATKKVSAAGVRANNDTRRQLQRKTAVPPEHGAVVRDGSVDSRYNDDDSMSVISNVSSRSSRSVASNLSAAPSKHRGSFQQQQQHTSSKQVKTRAQLEHDKRTAAVQKMEGRKAAESKKSTECSVAAVPVERGGAKPTSLQVAVKTKTQTTRTEPRVGARADKASTIGEERVKEALRSGEVTSTATETDDKQSQGPSQNAESKQKGPAIKTDSLRGKGPSQKLTSALGQQKTVPAKEGKTKQGSSGHSEDKGRRVSGLSVPASHPHRPDCRRMKFDTHARKVQQTRASGAPIHAASKQRPAISSSPLTSADCAGEKAPRRTNDGRKTLSSSDYTANPDLARAQSQIARSEVAAEKEELHEDGERYEREKAEEFDPSTGTQVSSEFVDIARARKCGGNFEESDIIGKPAATSAVRESYDVETSHEDFEQRKTEPEAAVGPASADVIKESKVSRPPDTEPLHTKMGTYLGLASEHSHRSFESFERSTMQKVCSERLDLDSAIVQPVKSGADVVIRMKEGTGLEAKQAPPISYRMSATSTLTLCASSDSSAQTIQNEGSEISDSESEGSNEYITGDEGDEHAEENESEKDDDKERAEGGDKLKSREAGWLEVGYDKVLYEADATDGKFDNEVLLEAGSNDVYAPTAGLGQSVLKSVSGGMESSCDESRHQRTCTANIAAVEHPNGQISARVDGTGFQSSEISTVPRDTHTSFNASYYGDKPSRPPPHKNLNALSALANFADDSALELSAIYCDVSGEQEERGGERGRDGADRGTLLRDVVDATAPLDIRVLTPESEVKVKDASHELVYYADELRHGNERGDEGVERSGEAASVARKEEEEQDNMRIAFSTSAAGEGLSPQHAASDSSSSSRSSSPFTHCRYAMQAEASTNNGQASTPVQPHVDCESVVVLSAPASKTAKTLTLSFSSQCFQARCVLVARSRSFETKVSLRPNCINDFSLIVSARGDHPCQITSQRQRVISPVSTSSLSPPSSSSSLQIHSRPLASKARSPARPHLPFLLQAPAGASTSTCVGRGPRLEEGRREGLASVLPADTELPSEEPWTNFPAGNAAATGSACLSEQHDAGEEPAPTDSDSSLADIADISAVSEVLVPPSLRGSLSDGDLTVNRAFFSHFTLVLSYQRTYFRIWQNTVASGNDPHFLEAEFFCWRQSK</sequence>
<feature type="compositionally biased region" description="Basic and acidic residues" evidence="1">
    <location>
        <begin position="1322"/>
        <end position="1342"/>
    </location>
</feature>
<feature type="compositionally biased region" description="Polar residues" evidence="1">
    <location>
        <begin position="372"/>
        <end position="382"/>
    </location>
</feature>
<protein>
    <submittedName>
        <fullName evidence="2">Uncharacterized protein</fullName>
    </submittedName>
</protein>
<feature type="compositionally biased region" description="Polar residues" evidence="1">
    <location>
        <begin position="645"/>
        <end position="659"/>
    </location>
</feature>
<feature type="compositionally biased region" description="Low complexity" evidence="1">
    <location>
        <begin position="557"/>
        <end position="578"/>
    </location>
</feature>
<feature type="region of interest" description="Disordered" evidence="1">
    <location>
        <begin position="916"/>
        <end position="949"/>
    </location>
</feature>
<feature type="compositionally biased region" description="Polar residues" evidence="1">
    <location>
        <begin position="459"/>
        <end position="470"/>
    </location>
</feature>
<feature type="compositionally biased region" description="Low complexity" evidence="1">
    <location>
        <begin position="1484"/>
        <end position="1499"/>
    </location>
</feature>
<feature type="region of interest" description="Disordered" evidence="1">
    <location>
        <begin position="108"/>
        <end position="265"/>
    </location>
</feature>
<feature type="compositionally biased region" description="Basic and acidic residues" evidence="1">
    <location>
        <begin position="406"/>
        <end position="422"/>
    </location>
</feature>
<dbReference type="Proteomes" id="UP000245119">
    <property type="component" value="Linkage Group LG14"/>
</dbReference>
<feature type="compositionally biased region" description="Low complexity" evidence="1">
    <location>
        <begin position="1052"/>
        <end position="1063"/>
    </location>
</feature>
<feature type="region of interest" description="Disordered" evidence="1">
    <location>
        <begin position="1322"/>
        <end position="1379"/>
    </location>
</feature>
<feature type="region of interest" description="Disordered" evidence="1">
    <location>
        <begin position="271"/>
        <end position="290"/>
    </location>
</feature>
<feature type="compositionally biased region" description="Basic and acidic residues" evidence="1">
    <location>
        <begin position="660"/>
        <end position="684"/>
    </location>
</feature>
<feature type="compositionally biased region" description="Polar residues" evidence="1">
    <location>
        <begin position="322"/>
        <end position="341"/>
    </location>
</feature>
<feature type="region of interest" description="Disordered" evidence="1">
    <location>
        <begin position="1052"/>
        <end position="1105"/>
    </location>
</feature>
<organism evidence="2 3">
    <name type="scientific">Pomacea canaliculata</name>
    <name type="common">Golden apple snail</name>
    <dbReference type="NCBI Taxonomy" id="400727"/>
    <lineage>
        <taxon>Eukaryota</taxon>
        <taxon>Metazoa</taxon>
        <taxon>Spiralia</taxon>
        <taxon>Lophotrochozoa</taxon>
        <taxon>Mollusca</taxon>
        <taxon>Gastropoda</taxon>
        <taxon>Caenogastropoda</taxon>
        <taxon>Architaenioglossa</taxon>
        <taxon>Ampullarioidea</taxon>
        <taxon>Ampullariidae</taxon>
        <taxon>Pomacea</taxon>
    </lineage>
</organism>
<feature type="compositionally biased region" description="Basic and acidic residues" evidence="1">
    <location>
        <begin position="820"/>
        <end position="833"/>
    </location>
</feature>
<feature type="region of interest" description="Disordered" evidence="1">
    <location>
        <begin position="1484"/>
        <end position="1513"/>
    </location>
</feature>
<feature type="compositionally biased region" description="Acidic residues" evidence="1">
    <location>
        <begin position="1064"/>
        <end position="1093"/>
    </location>
</feature>
<feature type="compositionally biased region" description="Basic and acidic residues" evidence="1">
    <location>
        <begin position="471"/>
        <end position="480"/>
    </location>
</feature>
<reference evidence="2 3" key="1">
    <citation type="submission" date="2018-04" db="EMBL/GenBank/DDBJ databases">
        <title>The genome of golden apple snail Pomacea canaliculata provides insight into stress tolerance and invasive adaptation.</title>
        <authorList>
            <person name="Liu C."/>
            <person name="Liu B."/>
            <person name="Ren Y."/>
            <person name="Zhang Y."/>
            <person name="Wang H."/>
            <person name="Li S."/>
            <person name="Jiang F."/>
            <person name="Yin L."/>
            <person name="Zhang G."/>
            <person name="Qian W."/>
            <person name="Fan W."/>
        </authorList>
    </citation>
    <scope>NUCLEOTIDE SEQUENCE [LARGE SCALE GENOMIC DNA]</scope>
    <source>
        <strain evidence="2">SZHN2017</strain>
        <tissue evidence="2">Muscle</tissue>
    </source>
</reference>
<feature type="compositionally biased region" description="Polar residues" evidence="1">
    <location>
        <begin position="236"/>
        <end position="245"/>
    </location>
</feature>
<feature type="compositionally biased region" description="Basic and acidic residues" evidence="1">
    <location>
        <begin position="1094"/>
        <end position="1105"/>
    </location>
</feature>
<feature type="compositionally biased region" description="Basic and acidic residues" evidence="1">
    <location>
        <begin position="858"/>
        <end position="879"/>
    </location>
</feature>
<feature type="compositionally biased region" description="Polar residues" evidence="1">
    <location>
        <begin position="728"/>
        <end position="739"/>
    </location>
</feature>
<proteinExistence type="predicted"/>
<comment type="caution">
    <text evidence="2">The sequence shown here is derived from an EMBL/GenBank/DDBJ whole genome shotgun (WGS) entry which is preliminary data.</text>
</comment>
<feature type="compositionally biased region" description="Low complexity" evidence="1">
    <location>
        <begin position="1368"/>
        <end position="1378"/>
    </location>
</feature>
<feature type="region of interest" description="Disordered" evidence="1">
    <location>
        <begin position="442"/>
        <end position="891"/>
    </location>
</feature>
<evidence type="ECO:0000313" key="3">
    <source>
        <dbReference type="Proteomes" id="UP000245119"/>
    </source>
</evidence>
<feature type="compositionally biased region" description="Polar residues" evidence="1">
    <location>
        <begin position="390"/>
        <end position="405"/>
    </location>
</feature>
<keyword evidence="3" id="KW-1185">Reference proteome</keyword>
<dbReference type="EMBL" id="PZQS01000014">
    <property type="protein sequence ID" value="PVD18938.1"/>
    <property type="molecule type" value="Genomic_DNA"/>
</dbReference>
<feature type="compositionally biased region" description="Basic and acidic residues" evidence="1">
    <location>
        <begin position="602"/>
        <end position="628"/>
    </location>
</feature>